<evidence type="ECO:0000256" key="1">
    <source>
        <dbReference type="SAM" id="Phobius"/>
    </source>
</evidence>
<protein>
    <submittedName>
        <fullName evidence="2">Iron-regulated membrane protein</fullName>
    </submittedName>
</protein>
<feature type="transmembrane region" description="Helical" evidence="1">
    <location>
        <begin position="12"/>
        <end position="36"/>
    </location>
</feature>
<proteinExistence type="predicted"/>
<dbReference type="RefSeq" id="WP_209692238.1">
    <property type="nucleotide sequence ID" value="NZ_BAAAVU010000028.1"/>
</dbReference>
<gene>
    <name evidence="2" type="ORF">JOF29_000087</name>
</gene>
<keyword evidence="1" id="KW-1133">Transmembrane helix</keyword>
<keyword evidence="3" id="KW-1185">Reference proteome</keyword>
<dbReference type="Proteomes" id="UP000755585">
    <property type="component" value="Unassembled WGS sequence"/>
</dbReference>
<organism evidence="2 3">
    <name type="scientific">Kribbella aluminosa</name>
    <dbReference type="NCBI Taxonomy" id="416017"/>
    <lineage>
        <taxon>Bacteria</taxon>
        <taxon>Bacillati</taxon>
        <taxon>Actinomycetota</taxon>
        <taxon>Actinomycetes</taxon>
        <taxon>Propionibacteriales</taxon>
        <taxon>Kribbellaceae</taxon>
        <taxon>Kribbella</taxon>
    </lineage>
</organism>
<sequence length="96" mass="10204">MTNLVAEVSGGLAGGSLVLVLCMAACPLIMGGLMWVARRRDSTSQQTPTGKAGRPGVVPAKRTMSAKQAELVRTRAEIDRLRAAENAARKAQKRSR</sequence>
<keyword evidence="1" id="KW-0812">Transmembrane</keyword>
<keyword evidence="1" id="KW-0472">Membrane</keyword>
<reference evidence="2 3" key="1">
    <citation type="submission" date="2021-03" db="EMBL/GenBank/DDBJ databases">
        <title>Sequencing the genomes of 1000 actinobacteria strains.</title>
        <authorList>
            <person name="Klenk H.-P."/>
        </authorList>
    </citation>
    <scope>NUCLEOTIDE SEQUENCE [LARGE SCALE GENOMIC DNA]</scope>
    <source>
        <strain evidence="2 3">DSM 18824</strain>
    </source>
</reference>
<evidence type="ECO:0000313" key="3">
    <source>
        <dbReference type="Proteomes" id="UP000755585"/>
    </source>
</evidence>
<dbReference type="EMBL" id="JAGINT010000001">
    <property type="protein sequence ID" value="MBP2349004.1"/>
    <property type="molecule type" value="Genomic_DNA"/>
</dbReference>
<comment type="caution">
    <text evidence="2">The sequence shown here is derived from an EMBL/GenBank/DDBJ whole genome shotgun (WGS) entry which is preliminary data.</text>
</comment>
<accession>A0ABS4UBH5</accession>
<name>A0ABS4UBH5_9ACTN</name>
<evidence type="ECO:0000313" key="2">
    <source>
        <dbReference type="EMBL" id="MBP2349004.1"/>
    </source>
</evidence>